<feature type="domain" description="Ubiquitin-like" evidence="1">
    <location>
        <begin position="1"/>
        <end position="71"/>
    </location>
</feature>
<name>A0A6J7D647_9ZZZZ</name>
<protein>
    <submittedName>
        <fullName evidence="2">Unannotated protein</fullName>
    </submittedName>
</protein>
<evidence type="ECO:0000313" key="2">
    <source>
        <dbReference type="EMBL" id="CAB4865641.1"/>
    </source>
</evidence>
<sequence>MQLFVKTQVGMTWTLEVEPNAGIELLKEQLFDRYGTAPALQHLFYKGTELQDGRTLQDYNIQKEGTLHVIVGPSSYVPVTLTAWPTASRQPARAATWLVNIPTATTWWWSNSIDTRAGAAALTVQFSNSLSAPSESQPIPTVASYANGIASYSTTVIWKSKLQPRWVRIGSKVGKWTTWSAMLPG</sequence>
<dbReference type="Gene3D" id="3.10.20.90">
    <property type="entry name" value="Phosphatidylinositol 3-kinase Catalytic Subunit, Chain A, domain 1"/>
    <property type="match status" value="1"/>
</dbReference>
<dbReference type="SUPFAM" id="SSF54236">
    <property type="entry name" value="Ubiquitin-like"/>
    <property type="match status" value="1"/>
</dbReference>
<accession>A0A6J7D647</accession>
<gene>
    <name evidence="2" type="ORF">UFOPK3444_00433</name>
</gene>
<proteinExistence type="predicted"/>
<reference evidence="2" key="1">
    <citation type="submission" date="2020-05" db="EMBL/GenBank/DDBJ databases">
        <authorList>
            <person name="Chiriac C."/>
            <person name="Salcher M."/>
            <person name="Ghai R."/>
            <person name="Kavagutti S V."/>
        </authorList>
    </citation>
    <scope>NUCLEOTIDE SEQUENCE</scope>
</reference>
<dbReference type="InterPro" id="IPR019956">
    <property type="entry name" value="Ubiquitin_dom"/>
</dbReference>
<organism evidence="2">
    <name type="scientific">freshwater metagenome</name>
    <dbReference type="NCBI Taxonomy" id="449393"/>
    <lineage>
        <taxon>unclassified sequences</taxon>
        <taxon>metagenomes</taxon>
        <taxon>ecological metagenomes</taxon>
    </lineage>
</organism>
<dbReference type="EMBL" id="CAFBLU010000005">
    <property type="protein sequence ID" value="CAB4865641.1"/>
    <property type="molecule type" value="Genomic_DNA"/>
</dbReference>
<dbReference type="SMART" id="SM00213">
    <property type="entry name" value="UBQ"/>
    <property type="match status" value="1"/>
</dbReference>
<dbReference type="InterPro" id="IPR029071">
    <property type="entry name" value="Ubiquitin-like_domsf"/>
</dbReference>
<dbReference type="PRINTS" id="PR00348">
    <property type="entry name" value="UBIQUITIN"/>
</dbReference>
<dbReference type="Pfam" id="PF00240">
    <property type="entry name" value="ubiquitin"/>
    <property type="match status" value="1"/>
</dbReference>
<evidence type="ECO:0000259" key="1">
    <source>
        <dbReference type="PROSITE" id="PS50053"/>
    </source>
</evidence>
<dbReference type="AlphaFoldDB" id="A0A6J7D647"/>
<dbReference type="InterPro" id="IPR050158">
    <property type="entry name" value="Ubiquitin_ubiquitin-like"/>
</dbReference>
<dbReference type="PANTHER" id="PTHR10666">
    <property type="entry name" value="UBIQUITIN"/>
    <property type="match status" value="1"/>
</dbReference>
<dbReference type="PROSITE" id="PS50053">
    <property type="entry name" value="UBIQUITIN_2"/>
    <property type="match status" value="1"/>
</dbReference>
<dbReference type="InterPro" id="IPR000626">
    <property type="entry name" value="Ubiquitin-like_dom"/>
</dbReference>